<gene>
    <name evidence="2" type="ORF">ACFSAU_12815</name>
</gene>
<reference evidence="2 3" key="1">
    <citation type="journal article" date="2019" name="Int. J. Syst. Evol. Microbiol.">
        <title>The Global Catalogue of Microorganisms (GCM) 10K type strain sequencing project: providing services to taxonomists for standard genome sequencing and annotation.</title>
        <authorList>
            <consortium name="The Broad Institute Genomics Platform"/>
            <consortium name="The Broad Institute Genome Sequencing Center for Infectious Disease"/>
            <person name="Wu L."/>
            <person name="Ma J."/>
        </authorList>
    </citation>
    <scope>NUCLEOTIDE SEQUENCE [LARGE SCALE GENOMIC DNA]</scope>
    <source>
        <strain evidence="2 3">CGMCC 1.12859</strain>
    </source>
</reference>
<feature type="compositionally biased region" description="Acidic residues" evidence="1">
    <location>
        <begin position="431"/>
        <end position="443"/>
    </location>
</feature>
<evidence type="ECO:0000313" key="2">
    <source>
        <dbReference type="EMBL" id="MFD1568372.1"/>
    </source>
</evidence>
<dbReference type="RefSeq" id="WP_267647297.1">
    <property type="nucleotide sequence ID" value="NZ_JANHGR010000002.1"/>
</dbReference>
<protein>
    <submittedName>
        <fullName evidence="2">Uncharacterized protein</fullName>
    </submittedName>
</protein>
<proteinExistence type="predicted"/>
<accession>A0ABD6BTL0</accession>
<feature type="compositionally biased region" description="Basic and acidic residues" evidence="1">
    <location>
        <begin position="164"/>
        <end position="215"/>
    </location>
</feature>
<comment type="caution">
    <text evidence="2">The sequence shown here is derived from an EMBL/GenBank/DDBJ whole genome shotgun (WGS) entry which is preliminary data.</text>
</comment>
<dbReference type="EMBL" id="JBHUCZ010000011">
    <property type="protein sequence ID" value="MFD1568372.1"/>
    <property type="molecule type" value="Genomic_DNA"/>
</dbReference>
<organism evidence="2 3">
    <name type="scientific">Halolamina litorea</name>
    <dbReference type="NCBI Taxonomy" id="1515593"/>
    <lineage>
        <taxon>Archaea</taxon>
        <taxon>Methanobacteriati</taxon>
        <taxon>Methanobacteriota</taxon>
        <taxon>Stenosarchaea group</taxon>
        <taxon>Halobacteria</taxon>
        <taxon>Halobacteriales</taxon>
        <taxon>Haloferacaceae</taxon>
    </lineage>
</organism>
<evidence type="ECO:0000256" key="1">
    <source>
        <dbReference type="SAM" id="MobiDB-lite"/>
    </source>
</evidence>
<feature type="region of interest" description="Disordered" evidence="1">
    <location>
        <begin position="121"/>
        <end position="451"/>
    </location>
</feature>
<evidence type="ECO:0000313" key="3">
    <source>
        <dbReference type="Proteomes" id="UP001597139"/>
    </source>
</evidence>
<dbReference type="Proteomes" id="UP001597139">
    <property type="component" value="Unassembled WGS sequence"/>
</dbReference>
<sequence length="451" mass="45145">MSRGQRGLLDQLGDATSSAGSEAMAAISNLGGGDAGGTVGRLVSAVAGSHGGFAPKVITSVTKHGIAGIDRVEPLPEVDRGYRAVAGDANGLESIRTIIELDPREYDVTVTREEGAGVVEFVQQPKPEPQPAIEPAPPVKRDGVAGGTAASVEPAPRSSGESVEQAREEARKARAEAEAEKARAEAETARAEAEAAKARAEAEQARAEGEIERARGGGQSRTTELDGGTSVPAASPNAAGPEHTDPSPTIPAAAGLPPGAGGTADCDVEDPDRSLDAGDVDPAFATGRVTASEASTEEPRESLGDAGRWSTAESTEPVDDSTDTQRLGVSGAAGTASVEDDGNAVGDTAASTADAVTTTVDDADGTLRTDRPLSTQTVESGETGEPTVVDDTFGSFVAAEPVDGAPGDDGSAPASEAATTGGIGNWAGTDGESDDAPSDDETAGETGGFEF</sequence>
<feature type="compositionally biased region" description="Low complexity" evidence="1">
    <location>
        <begin position="344"/>
        <end position="360"/>
    </location>
</feature>
<keyword evidence="3" id="KW-1185">Reference proteome</keyword>
<name>A0ABD6BTL0_9EURY</name>
<dbReference type="AlphaFoldDB" id="A0ABD6BTL0"/>
<feature type="compositionally biased region" description="Pro residues" evidence="1">
    <location>
        <begin position="126"/>
        <end position="138"/>
    </location>
</feature>